<evidence type="ECO:0000313" key="6">
    <source>
        <dbReference type="Proteomes" id="UP000822688"/>
    </source>
</evidence>
<keyword evidence="3 4" id="KW-0964">Secreted</keyword>
<comment type="function">
    <text evidence="4">Dirigent proteins impart stereoselectivity on the phenoxy radical-coupling reaction, yielding optically active lignans from two molecules of coniferyl alcohol in the biosynthesis of lignans, flavonolignans, and alkaloids and thus plays a central role in plant secondary metabolism.</text>
</comment>
<evidence type="ECO:0000256" key="4">
    <source>
        <dbReference type="RuleBase" id="RU363099"/>
    </source>
</evidence>
<protein>
    <recommendedName>
        <fullName evidence="4">Dirigent protein</fullName>
    </recommendedName>
</protein>
<keyword evidence="4" id="KW-0732">Signal</keyword>
<dbReference type="InterPro" id="IPR004265">
    <property type="entry name" value="Dirigent"/>
</dbReference>
<feature type="signal peptide" evidence="4">
    <location>
        <begin position="1"/>
        <end position="24"/>
    </location>
</feature>
<evidence type="ECO:0000256" key="1">
    <source>
        <dbReference type="ARBA" id="ARBA00010746"/>
    </source>
</evidence>
<name>A0A8T0ITZ3_CERPU</name>
<comment type="subcellular location">
    <subcellularLocation>
        <location evidence="4">Secreted</location>
        <location evidence="4">Extracellular space</location>
        <location evidence="4">Apoplast</location>
    </subcellularLocation>
</comment>
<dbReference type="Pfam" id="PF03018">
    <property type="entry name" value="Dirigent"/>
    <property type="match status" value="1"/>
</dbReference>
<proteinExistence type="inferred from homology"/>
<accession>A0A8T0ITZ3</accession>
<dbReference type="GO" id="GO:0009699">
    <property type="term" value="P:phenylpropanoid biosynthetic process"/>
    <property type="evidence" value="ECO:0007669"/>
    <property type="project" value="UniProtKB-ARBA"/>
</dbReference>
<evidence type="ECO:0000256" key="2">
    <source>
        <dbReference type="ARBA" id="ARBA00011738"/>
    </source>
</evidence>
<comment type="subunit">
    <text evidence="2 4">Homodimer.</text>
</comment>
<evidence type="ECO:0000313" key="5">
    <source>
        <dbReference type="EMBL" id="KAG0585833.1"/>
    </source>
</evidence>
<sequence>MASSLAYTLCIVLCICSLQTAVTAKKLEISFYTHEIRGGPNGTLLAAAGTGAGNFSALGWGSFLTIDNIITEGPNFTTTVLGKFTGFAVMTTKGGLLDGGILVLDQFRFGPASKYNGSSISVTGNLANPPPGPWEVIVLGGTGYFRGYTGYAFSEPYLPTTLAPRFVYKWTFYLKK</sequence>
<dbReference type="EMBL" id="CM026422">
    <property type="protein sequence ID" value="KAG0585831.1"/>
    <property type="molecule type" value="Genomic_DNA"/>
</dbReference>
<dbReference type="InterPro" id="IPR044859">
    <property type="entry name" value="Allene_oxi_cyc_Dirigent"/>
</dbReference>
<feature type="chain" id="PRO_5036511324" description="Dirigent protein" evidence="4">
    <location>
        <begin position="25"/>
        <end position="176"/>
    </location>
</feature>
<comment type="caution">
    <text evidence="5">The sequence shown here is derived from an EMBL/GenBank/DDBJ whole genome shotgun (WGS) entry which is preliminary data.</text>
</comment>
<keyword evidence="4" id="KW-0052">Apoplast</keyword>
<dbReference type="EMBL" id="CM026422">
    <property type="protein sequence ID" value="KAG0585832.1"/>
    <property type="molecule type" value="Genomic_DNA"/>
</dbReference>
<gene>
    <name evidence="5" type="ORF">KC19_2G042700</name>
</gene>
<reference evidence="5" key="1">
    <citation type="submission" date="2020-06" db="EMBL/GenBank/DDBJ databases">
        <title>WGS assembly of Ceratodon purpureus strain R40.</title>
        <authorList>
            <person name="Carey S.B."/>
            <person name="Jenkins J."/>
            <person name="Shu S."/>
            <person name="Lovell J.T."/>
            <person name="Sreedasyam A."/>
            <person name="Maumus F."/>
            <person name="Tiley G.P."/>
            <person name="Fernandez-Pozo N."/>
            <person name="Barry K."/>
            <person name="Chen C."/>
            <person name="Wang M."/>
            <person name="Lipzen A."/>
            <person name="Daum C."/>
            <person name="Saski C.A."/>
            <person name="Payton A.C."/>
            <person name="Mcbreen J.C."/>
            <person name="Conrad R.E."/>
            <person name="Kollar L.M."/>
            <person name="Olsson S."/>
            <person name="Huttunen S."/>
            <person name="Landis J.B."/>
            <person name="Wickett N.J."/>
            <person name="Johnson M.G."/>
            <person name="Rensing S.A."/>
            <person name="Grimwood J."/>
            <person name="Schmutz J."/>
            <person name="Mcdaniel S.F."/>
        </authorList>
    </citation>
    <scope>NUCLEOTIDE SEQUENCE</scope>
    <source>
        <strain evidence="5">R40</strain>
    </source>
</reference>
<dbReference type="AlphaFoldDB" id="A0A8T0ITZ3"/>
<keyword evidence="6" id="KW-1185">Reference proteome</keyword>
<organism evidence="5 6">
    <name type="scientific">Ceratodon purpureus</name>
    <name type="common">Fire moss</name>
    <name type="synonym">Dicranum purpureum</name>
    <dbReference type="NCBI Taxonomy" id="3225"/>
    <lineage>
        <taxon>Eukaryota</taxon>
        <taxon>Viridiplantae</taxon>
        <taxon>Streptophyta</taxon>
        <taxon>Embryophyta</taxon>
        <taxon>Bryophyta</taxon>
        <taxon>Bryophytina</taxon>
        <taxon>Bryopsida</taxon>
        <taxon>Dicranidae</taxon>
        <taxon>Pseudoditrichales</taxon>
        <taxon>Ditrichaceae</taxon>
        <taxon>Ceratodon</taxon>
    </lineage>
</organism>
<dbReference type="EMBL" id="CM026422">
    <property type="protein sequence ID" value="KAG0585833.1"/>
    <property type="molecule type" value="Genomic_DNA"/>
</dbReference>
<evidence type="ECO:0000256" key="3">
    <source>
        <dbReference type="ARBA" id="ARBA00022525"/>
    </source>
</evidence>
<comment type="similarity">
    <text evidence="1 4">Belongs to the plant dirigent protein family.</text>
</comment>
<dbReference type="GO" id="GO:0048046">
    <property type="term" value="C:apoplast"/>
    <property type="evidence" value="ECO:0007669"/>
    <property type="project" value="UniProtKB-SubCell"/>
</dbReference>
<dbReference type="Proteomes" id="UP000822688">
    <property type="component" value="Chromosome 2"/>
</dbReference>
<dbReference type="PANTHER" id="PTHR21495">
    <property type="entry name" value="NUCLEOPORIN-RELATED"/>
    <property type="match status" value="1"/>
</dbReference>
<dbReference type="Gene3D" id="2.40.480.10">
    <property type="entry name" value="Allene oxide cyclase-like"/>
    <property type="match status" value="1"/>
</dbReference>